<comment type="caution">
    <text evidence="1">The sequence shown here is derived from an EMBL/GenBank/DDBJ whole genome shotgun (WGS) entry which is preliminary data.</text>
</comment>
<reference evidence="1 2" key="1">
    <citation type="submission" date="2020-06" db="EMBL/GenBank/DDBJ databases">
        <title>Transcriptomic and genomic resources for Thalictrum thalictroides and T. hernandezii: Facilitating candidate gene discovery in an emerging model plant lineage.</title>
        <authorList>
            <person name="Arias T."/>
            <person name="Riano-Pachon D.M."/>
            <person name="Di Stilio V.S."/>
        </authorList>
    </citation>
    <scope>NUCLEOTIDE SEQUENCE [LARGE SCALE GENOMIC DNA]</scope>
    <source>
        <strain evidence="2">cv. WT478/WT964</strain>
        <tissue evidence="1">Leaves</tissue>
    </source>
</reference>
<evidence type="ECO:0000313" key="1">
    <source>
        <dbReference type="EMBL" id="KAF5196194.1"/>
    </source>
</evidence>
<dbReference type="AlphaFoldDB" id="A0A7J6WFG9"/>
<name>A0A7J6WFG9_THATH</name>
<organism evidence="1 2">
    <name type="scientific">Thalictrum thalictroides</name>
    <name type="common">Rue-anemone</name>
    <name type="synonym">Anemone thalictroides</name>
    <dbReference type="NCBI Taxonomy" id="46969"/>
    <lineage>
        <taxon>Eukaryota</taxon>
        <taxon>Viridiplantae</taxon>
        <taxon>Streptophyta</taxon>
        <taxon>Embryophyta</taxon>
        <taxon>Tracheophyta</taxon>
        <taxon>Spermatophyta</taxon>
        <taxon>Magnoliopsida</taxon>
        <taxon>Ranunculales</taxon>
        <taxon>Ranunculaceae</taxon>
        <taxon>Thalictroideae</taxon>
        <taxon>Thalictrum</taxon>
    </lineage>
</organism>
<keyword evidence="2" id="KW-1185">Reference proteome</keyword>
<accession>A0A7J6WFG9</accession>
<dbReference type="EMBL" id="JABWDY010016311">
    <property type="protein sequence ID" value="KAF5196194.1"/>
    <property type="molecule type" value="Genomic_DNA"/>
</dbReference>
<gene>
    <name evidence="1" type="ORF">FRX31_014220</name>
</gene>
<protein>
    <submittedName>
        <fullName evidence="1">Uncharacterized protein</fullName>
    </submittedName>
</protein>
<proteinExistence type="predicted"/>
<evidence type="ECO:0000313" key="2">
    <source>
        <dbReference type="Proteomes" id="UP000554482"/>
    </source>
</evidence>
<dbReference type="Proteomes" id="UP000554482">
    <property type="component" value="Unassembled WGS sequence"/>
</dbReference>
<sequence>MKRWSENGTISRTPSKKSFLTVYCLRGGLVSRGMCYAGERRVKNKSGQIEVGICGWWLNWVNPKLEEGRDLRYCEKGEKIASCSSGCTDSDEYSGDVWVKFDMELAHNHNVVYLQVFDSIERSICPNHFEKFQKFHENVFELCNLVSLGEVSVKDAVLGFFRNYPARVKRLDWIKFGDWLKSTGEGAKFGERCEGWSDYARNQIKVCEGCRNASMRLINFDKVIVLDDN</sequence>